<keyword evidence="2" id="KW-1185">Reference proteome</keyword>
<dbReference type="EMBL" id="CM042055">
    <property type="protein sequence ID" value="KAI3701595.1"/>
    <property type="molecule type" value="Genomic_DNA"/>
</dbReference>
<gene>
    <name evidence="1" type="ORF">L6452_26785</name>
</gene>
<evidence type="ECO:0000313" key="2">
    <source>
        <dbReference type="Proteomes" id="UP001055879"/>
    </source>
</evidence>
<sequence length="77" mass="8773">MLLSSFNSNTTTVHRRPPQPPPPSTDSCRDELGIFQENEEESSKKDKFHSHFENFLQKSWGSGYLHVGGVKPTQKNK</sequence>
<dbReference type="Proteomes" id="UP001055879">
    <property type="component" value="Linkage Group LG09"/>
</dbReference>
<protein>
    <submittedName>
        <fullName evidence="1">Uncharacterized protein</fullName>
    </submittedName>
</protein>
<proteinExistence type="predicted"/>
<reference evidence="2" key="1">
    <citation type="journal article" date="2022" name="Mol. Ecol. Resour.">
        <title>The genomes of chicory, endive, great burdock and yacon provide insights into Asteraceae palaeo-polyploidization history and plant inulin production.</title>
        <authorList>
            <person name="Fan W."/>
            <person name="Wang S."/>
            <person name="Wang H."/>
            <person name="Wang A."/>
            <person name="Jiang F."/>
            <person name="Liu H."/>
            <person name="Zhao H."/>
            <person name="Xu D."/>
            <person name="Zhang Y."/>
        </authorList>
    </citation>
    <scope>NUCLEOTIDE SEQUENCE [LARGE SCALE GENOMIC DNA]</scope>
    <source>
        <strain evidence="2">cv. Niubang</strain>
    </source>
</reference>
<name>A0ACB8ZW41_ARCLA</name>
<reference evidence="1 2" key="2">
    <citation type="journal article" date="2022" name="Mol. Ecol. Resour.">
        <title>The genomes of chicory, endive, great burdock and yacon provide insights into Asteraceae paleo-polyploidization history and plant inulin production.</title>
        <authorList>
            <person name="Fan W."/>
            <person name="Wang S."/>
            <person name="Wang H."/>
            <person name="Wang A."/>
            <person name="Jiang F."/>
            <person name="Liu H."/>
            <person name="Zhao H."/>
            <person name="Xu D."/>
            <person name="Zhang Y."/>
        </authorList>
    </citation>
    <scope>NUCLEOTIDE SEQUENCE [LARGE SCALE GENOMIC DNA]</scope>
    <source>
        <strain evidence="2">cv. Niubang</strain>
    </source>
</reference>
<evidence type="ECO:0000313" key="1">
    <source>
        <dbReference type="EMBL" id="KAI3701595.1"/>
    </source>
</evidence>
<accession>A0ACB8ZW41</accession>
<comment type="caution">
    <text evidence="1">The sequence shown here is derived from an EMBL/GenBank/DDBJ whole genome shotgun (WGS) entry which is preliminary data.</text>
</comment>
<organism evidence="1 2">
    <name type="scientific">Arctium lappa</name>
    <name type="common">Greater burdock</name>
    <name type="synonym">Lappa major</name>
    <dbReference type="NCBI Taxonomy" id="4217"/>
    <lineage>
        <taxon>Eukaryota</taxon>
        <taxon>Viridiplantae</taxon>
        <taxon>Streptophyta</taxon>
        <taxon>Embryophyta</taxon>
        <taxon>Tracheophyta</taxon>
        <taxon>Spermatophyta</taxon>
        <taxon>Magnoliopsida</taxon>
        <taxon>eudicotyledons</taxon>
        <taxon>Gunneridae</taxon>
        <taxon>Pentapetalae</taxon>
        <taxon>asterids</taxon>
        <taxon>campanulids</taxon>
        <taxon>Asterales</taxon>
        <taxon>Asteraceae</taxon>
        <taxon>Carduoideae</taxon>
        <taxon>Cardueae</taxon>
        <taxon>Arctiinae</taxon>
        <taxon>Arctium</taxon>
    </lineage>
</organism>